<evidence type="ECO:0000313" key="2">
    <source>
        <dbReference type="EMBL" id="MCE3532163.1"/>
    </source>
</evidence>
<sequence length="364" mass="41786">MDEEYRKYAKSKITNAKYLERKHAAKKIIIDEYTQGINAFLRIINKTPADFHDLTNAYYDLATFYFNKTEYVKAGQCYLDAIKQLLHTELNDESYRKLTELYIDLADACYESVNQLGGDEAMSNAIKAFGLIKNKTIDEQRIGDPAINFQQFHAYYEKKLSTKSYLASSKFANHEHLLAEGQFARQEQSLFEQFGAISISEMQQIDHSIESMLNQLSLSADKHPFNPVLINETPSDSAYRNMAMQLLALAKSHVQNKRITDTIETYKHAIRTLQTIKVPQKSDHEIIQHLQGQVEYLRKKPGIQETQFSFTTPSSLQESQRSVSATQSGRGFFAQSLHEESKEDNSMEFDKDFEMDVDGNGMNM</sequence>
<feature type="compositionally biased region" description="Basic and acidic residues" evidence="1">
    <location>
        <begin position="338"/>
        <end position="354"/>
    </location>
</feature>
<protein>
    <recommendedName>
        <fullName evidence="4">Tetratricopeptide repeat protein</fullName>
    </recommendedName>
</protein>
<proteinExistence type="predicted"/>
<dbReference type="Proteomes" id="UP001320170">
    <property type="component" value="Unassembled WGS sequence"/>
</dbReference>
<organism evidence="2 3">
    <name type="scientific">Legionella resiliens</name>
    <dbReference type="NCBI Taxonomy" id="2905958"/>
    <lineage>
        <taxon>Bacteria</taxon>
        <taxon>Pseudomonadati</taxon>
        <taxon>Pseudomonadota</taxon>
        <taxon>Gammaproteobacteria</taxon>
        <taxon>Legionellales</taxon>
        <taxon>Legionellaceae</taxon>
        <taxon>Legionella</taxon>
    </lineage>
</organism>
<dbReference type="EMBL" id="JAJTND010000004">
    <property type="protein sequence ID" value="MCE3532163.1"/>
    <property type="molecule type" value="Genomic_DNA"/>
</dbReference>
<name>A0ABS8X086_9GAMM</name>
<reference evidence="2 3" key="1">
    <citation type="journal article" date="2024" name="Pathogens">
        <title>Characterization of a Novel Species of Legionella Isolated from a Healthcare Facility: Legionella resiliens sp. nov.</title>
        <authorList>
            <person name="Cristino S."/>
            <person name="Pascale M.R."/>
            <person name="Marino F."/>
            <person name="Derelitto C."/>
            <person name="Salaris S."/>
            <person name="Orsini M."/>
            <person name="Squarzoni S."/>
            <person name="Grottola A."/>
            <person name="Girolamini L."/>
        </authorList>
    </citation>
    <scope>NUCLEOTIDE SEQUENCE [LARGE SCALE GENOMIC DNA]</scope>
    <source>
        <strain evidence="2 3">8cVS16</strain>
    </source>
</reference>
<evidence type="ECO:0008006" key="4">
    <source>
        <dbReference type="Google" id="ProtNLM"/>
    </source>
</evidence>
<comment type="caution">
    <text evidence="2">The sequence shown here is derived from an EMBL/GenBank/DDBJ whole genome shotgun (WGS) entry which is preliminary data.</text>
</comment>
<accession>A0ABS8X086</accession>
<evidence type="ECO:0000256" key="1">
    <source>
        <dbReference type="SAM" id="MobiDB-lite"/>
    </source>
</evidence>
<gene>
    <name evidence="2" type="ORF">LXO92_07215</name>
</gene>
<dbReference type="RefSeq" id="WP_232890692.1">
    <property type="nucleotide sequence ID" value="NZ_JAJSPM010000005.1"/>
</dbReference>
<feature type="region of interest" description="Disordered" evidence="1">
    <location>
        <begin position="309"/>
        <end position="328"/>
    </location>
</feature>
<dbReference type="SUPFAM" id="SSF48452">
    <property type="entry name" value="TPR-like"/>
    <property type="match status" value="1"/>
</dbReference>
<evidence type="ECO:0000313" key="3">
    <source>
        <dbReference type="Proteomes" id="UP001320170"/>
    </source>
</evidence>
<dbReference type="InterPro" id="IPR011990">
    <property type="entry name" value="TPR-like_helical_dom_sf"/>
</dbReference>
<feature type="region of interest" description="Disordered" evidence="1">
    <location>
        <begin position="338"/>
        <end position="364"/>
    </location>
</feature>
<dbReference type="Gene3D" id="1.25.40.10">
    <property type="entry name" value="Tetratricopeptide repeat domain"/>
    <property type="match status" value="1"/>
</dbReference>
<keyword evidence="3" id="KW-1185">Reference proteome</keyword>